<protein>
    <recommendedName>
        <fullName evidence="3">F-box domain-containing protein</fullName>
    </recommendedName>
</protein>
<name>A0AAD7F7A1_9AGAR</name>
<comment type="caution">
    <text evidence="1">The sequence shown here is derived from an EMBL/GenBank/DDBJ whole genome shotgun (WGS) entry which is preliminary data.</text>
</comment>
<reference evidence="1" key="1">
    <citation type="submission" date="2023-03" db="EMBL/GenBank/DDBJ databases">
        <title>Massive genome expansion in bonnet fungi (Mycena s.s.) driven by repeated elements and novel gene families across ecological guilds.</title>
        <authorList>
            <consortium name="Lawrence Berkeley National Laboratory"/>
            <person name="Harder C.B."/>
            <person name="Miyauchi S."/>
            <person name="Viragh M."/>
            <person name="Kuo A."/>
            <person name="Thoen E."/>
            <person name="Andreopoulos B."/>
            <person name="Lu D."/>
            <person name="Skrede I."/>
            <person name="Drula E."/>
            <person name="Henrissat B."/>
            <person name="Morin E."/>
            <person name="Kohler A."/>
            <person name="Barry K."/>
            <person name="LaButti K."/>
            <person name="Morin E."/>
            <person name="Salamov A."/>
            <person name="Lipzen A."/>
            <person name="Mereny Z."/>
            <person name="Hegedus B."/>
            <person name="Baldrian P."/>
            <person name="Stursova M."/>
            <person name="Weitz H."/>
            <person name="Taylor A."/>
            <person name="Grigoriev I.V."/>
            <person name="Nagy L.G."/>
            <person name="Martin F."/>
            <person name="Kauserud H."/>
        </authorList>
    </citation>
    <scope>NUCLEOTIDE SEQUENCE</scope>
    <source>
        <strain evidence="1">CBHHK002</strain>
    </source>
</reference>
<organism evidence="1 2">
    <name type="scientific">Mycena albidolilacea</name>
    <dbReference type="NCBI Taxonomy" id="1033008"/>
    <lineage>
        <taxon>Eukaryota</taxon>
        <taxon>Fungi</taxon>
        <taxon>Dikarya</taxon>
        <taxon>Basidiomycota</taxon>
        <taxon>Agaricomycotina</taxon>
        <taxon>Agaricomycetes</taxon>
        <taxon>Agaricomycetidae</taxon>
        <taxon>Agaricales</taxon>
        <taxon>Marasmiineae</taxon>
        <taxon>Mycenaceae</taxon>
        <taxon>Mycena</taxon>
    </lineage>
</organism>
<gene>
    <name evidence="1" type="ORF">DFH08DRAFT_35372</name>
</gene>
<dbReference type="AlphaFoldDB" id="A0AAD7F7A1"/>
<sequence>MAPSTNGIRKLGLYDLVEDVLILILVESDVPGVVALSKTSKFFHRIAFTTAVWYTLVARLVQRGFIDSRPDDGYFEKLSTEQLIGLVKRMLHGPKAWTDTPPQSEHFAVPRGQTIVGRAVNKLRKFIRKPPLGGLSSALPVESRRIALHPEIDKDPDGSWMFNRPELLPGGKYALFLNSGCVECWSVFEDRHIWTHAPSMDHTSVHDFEVDMMEDDIATILTRQRTNLGQHFVEITTLDLKTRISDTELVSRLPECRDGSAYVDCVVCGDAVAVHLRLDFQVVLINWRTSSRVVVSIPSMYDCQIALVPDHLLVLTRTETRGENRVALSPFALFECWEPNDSVEQPLTPVVPVADLPFLADTLSLTCEPSHTWFRSIWVYESPFERGRFTVWLHDLVNGEPAVLSFEFVKHATQVSWRFLSSTVMPAQIYPTTMSLSGHALGRCRGYDKVGIFPPLSVAKDSAQRQIMDLGGSPFVHMSSFSGALTYSTKAELVILYYD</sequence>
<keyword evidence="2" id="KW-1185">Reference proteome</keyword>
<evidence type="ECO:0000313" key="2">
    <source>
        <dbReference type="Proteomes" id="UP001218218"/>
    </source>
</evidence>
<proteinExistence type="predicted"/>
<accession>A0AAD7F7A1</accession>
<dbReference type="Proteomes" id="UP001218218">
    <property type="component" value="Unassembled WGS sequence"/>
</dbReference>
<evidence type="ECO:0000313" key="1">
    <source>
        <dbReference type="EMBL" id="KAJ7368891.1"/>
    </source>
</evidence>
<dbReference type="EMBL" id="JARIHO010000001">
    <property type="protein sequence ID" value="KAJ7368891.1"/>
    <property type="molecule type" value="Genomic_DNA"/>
</dbReference>
<evidence type="ECO:0008006" key="3">
    <source>
        <dbReference type="Google" id="ProtNLM"/>
    </source>
</evidence>